<dbReference type="Pfam" id="PF07883">
    <property type="entry name" value="Cupin_2"/>
    <property type="match status" value="1"/>
</dbReference>
<dbReference type="AlphaFoldDB" id="A0A6V8LMQ9"/>
<dbReference type="GO" id="GO:0004601">
    <property type="term" value="F:peroxidase activity"/>
    <property type="evidence" value="ECO:0007669"/>
    <property type="project" value="UniProtKB-KW"/>
</dbReference>
<dbReference type="InterPro" id="IPR001387">
    <property type="entry name" value="Cro/C1-type_HTH"/>
</dbReference>
<dbReference type="Gene3D" id="1.10.260.40">
    <property type="entry name" value="lambda repressor-like DNA-binding domains"/>
    <property type="match status" value="1"/>
</dbReference>
<evidence type="ECO:0000313" key="4">
    <source>
        <dbReference type="Proteomes" id="UP000494245"/>
    </source>
</evidence>
<dbReference type="GO" id="GO:0003700">
    <property type="term" value="F:DNA-binding transcription factor activity"/>
    <property type="evidence" value="ECO:0007669"/>
    <property type="project" value="TreeGrafter"/>
</dbReference>
<dbReference type="RefSeq" id="WP_173080266.1">
    <property type="nucleotide sequence ID" value="NZ_BLTE01000001.1"/>
</dbReference>
<evidence type="ECO:0000256" key="1">
    <source>
        <dbReference type="ARBA" id="ARBA00023125"/>
    </source>
</evidence>
<dbReference type="Proteomes" id="UP000494245">
    <property type="component" value="Unassembled WGS sequence"/>
</dbReference>
<dbReference type="InterPro" id="IPR050807">
    <property type="entry name" value="TransReg_Diox_bact_type"/>
</dbReference>
<protein>
    <submittedName>
        <fullName evidence="3">(S)-2-hydroxypropylphosphonic acid epoxidase</fullName>
        <ecNumber evidence="3">1.11.1.23</ecNumber>
    </submittedName>
</protein>
<dbReference type="InterPro" id="IPR014710">
    <property type="entry name" value="RmlC-like_jellyroll"/>
</dbReference>
<feature type="domain" description="HTH cro/C1-type" evidence="2">
    <location>
        <begin position="15"/>
        <end position="69"/>
    </location>
</feature>
<dbReference type="SUPFAM" id="SSF47413">
    <property type="entry name" value="lambda repressor-like DNA-binding domains"/>
    <property type="match status" value="1"/>
</dbReference>
<proteinExistence type="predicted"/>
<gene>
    <name evidence="3" type="primary">hppE</name>
    <name evidence="3" type="ORF">NNJEOMEG_00102</name>
</gene>
<keyword evidence="4" id="KW-1185">Reference proteome</keyword>
<evidence type="ECO:0000259" key="2">
    <source>
        <dbReference type="PROSITE" id="PS50943"/>
    </source>
</evidence>
<dbReference type="PROSITE" id="PS50943">
    <property type="entry name" value="HTH_CROC1"/>
    <property type="match status" value="1"/>
</dbReference>
<dbReference type="InterPro" id="IPR010982">
    <property type="entry name" value="Lambda_DNA-bd_dom_sf"/>
</dbReference>
<accession>A0A6V8LMQ9</accession>
<dbReference type="PANTHER" id="PTHR46797">
    <property type="entry name" value="HTH-TYPE TRANSCRIPTIONAL REGULATOR"/>
    <property type="match status" value="1"/>
</dbReference>
<dbReference type="EMBL" id="BLTE01000001">
    <property type="protein sequence ID" value="GFK92280.1"/>
    <property type="molecule type" value="Genomic_DNA"/>
</dbReference>
<name>A0A6V8LMQ9_9BACT</name>
<dbReference type="SMART" id="SM00530">
    <property type="entry name" value="HTH_XRE"/>
    <property type="match status" value="1"/>
</dbReference>
<dbReference type="GO" id="GO:0003677">
    <property type="term" value="F:DNA binding"/>
    <property type="evidence" value="ECO:0007669"/>
    <property type="project" value="UniProtKB-KW"/>
</dbReference>
<reference evidence="3 4" key="2">
    <citation type="submission" date="2020-05" db="EMBL/GenBank/DDBJ databases">
        <title>Draft genome sequence of Desulfovibrio sp. strainFSS-1.</title>
        <authorList>
            <person name="Shimoshige H."/>
            <person name="Kobayashi H."/>
            <person name="Maekawa T."/>
        </authorList>
    </citation>
    <scope>NUCLEOTIDE SEQUENCE [LARGE SCALE GENOMIC DNA]</scope>
    <source>
        <strain evidence="3 4">SIID29052-01</strain>
    </source>
</reference>
<dbReference type="CDD" id="cd00093">
    <property type="entry name" value="HTH_XRE"/>
    <property type="match status" value="1"/>
</dbReference>
<dbReference type="InterPro" id="IPR013096">
    <property type="entry name" value="Cupin_2"/>
</dbReference>
<dbReference type="GO" id="GO:0005829">
    <property type="term" value="C:cytosol"/>
    <property type="evidence" value="ECO:0007669"/>
    <property type="project" value="TreeGrafter"/>
</dbReference>
<keyword evidence="3" id="KW-0575">Peroxidase</keyword>
<organism evidence="3 4">
    <name type="scientific">Fundidesulfovibrio magnetotacticus</name>
    <dbReference type="NCBI Taxonomy" id="2730080"/>
    <lineage>
        <taxon>Bacteria</taxon>
        <taxon>Pseudomonadati</taxon>
        <taxon>Thermodesulfobacteriota</taxon>
        <taxon>Desulfovibrionia</taxon>
        <taxon>Desulfovibrionales</taxon>
        <taxon>Desulfovibrionaceae</taxon>
        <taxon>Fundidesulfovibrio</taxon>
    </lineage>
</organism>
<keyword evidence="3" id="KW-0560">Oxidoreductase</keyword>
<dbReference type="InterPro" id="IPR011051">
    <property type="entry name" value="RmlC_Cupin_sf"/>
</dbReference>
<keyword evidence="1" id="KW-0238">DNA-binding</keyword>
<reference evidence="3 4" key="1">
    <citation type="submission" date="2020-04" db="EMBL/GenBank/DDBJ databases">
        <authorList>
            <consortium name="Desulfovibrio sp. FSS-1 genome sequencing consortium"/>
            <person name="Shimoshige H."/>
            <person name="Kobayashi H."/>
            <person name="Maekawa T."/>
        </authorList>
    </citation>
    <scope>NUCLEOTIDE SEQUENCE [LARGE SCALE GENOMIC DNA]</scope>
    <source>
        <strain evidence="3 4">SIID29052-01</strain>
    </source>
</reference>
<comment type="caution">
    <text evidence="3">The sequence shown here is derived from an EMBL/GenBank/DDBJ whole genome shotgun (WGS) entry which is preliminary data.</text>
</comment>
<evidence type="ECO:0000313" key="3">
    <source>
        <dbReference type="EMBL" id="GFK92280.1"/>
    </source>
</evidence>
<sequence>MSLPSTFDRDISRRIKDLRDALDITPDELAKRVGCTPEEITNYESGSGEVPVSYLYALAKATGVDLTALITGSEAKLHQYCLVKKNQGLAVTRRKAYKYQALAYRFNRPSMEPFLVTVPPREREELEFNHHAGEEFIYLLEGRLELLLGKDVVVMNPHDSLYFSSTIPHAMRGLDGKEALFLDVIN</sequence>
<dbReference type="EC" id="1.11.1.23" evidence="3"/>
<dbReference type="CDD" id="cd02209">
    <property type="entry name" value="cupin_XRE_C"/>
    <property type="match status" value="1"/>
</dbReference>
<dbReference type="Gene3D" id="2.60.120.10">
    <property type="entry name" value="Jelly Rolls"/>
    <property type="match status" value="1"/>
</dbReference>
<dbReference type="PANTHER" id="PTHR46797:SF19">
    <property type="entry name" value="BLL2473 PROTEIN"/>
    <property type="match status" value="1"/>
</dbReference>
<dbReference type="SUPFAM" id="SSF51182">
    <property type="entry name" value="RmlC-like cupins"/>
    <property type="match status" value="1"/>
</dbReference>
<dbReference type="Pfam" id="PF01381">
    <property type="entry name" value="HTH_3"/>
    <property type="match status" value="1"/>
</dbReference>